<dbReference type="InterPro" id="IPR025875">
    <property type="entry name" value="Leu-rich_rpt_4"/>
</dbReference>
<evidence type="ECO:0000256" key="9">
    <source>
        <dbReference type="SAM" id="MobiDB-lite"/>
    </source>
</evidence>
<accession>G2ZD79</accession>
<keyword evidence="3" id="KW-0134">Cell wall</keyword>
<dbReference type="EMBL" id="FR687253">
    <property type="protein sequence ID" value="CBW86538.1"/>
    <property type="molecule type" value="Genomic_DNA"/>
</dbReference>
<dbReference type="PROSITE" id="PS50847">
    <property type="entry name" value="GRAM_POS_ANCHORING"/>
    <property type="match status" value="1"/>
</dbReference>
<dbReference type="Gene3D" id="3.80.10.10">
    <property type="entry name" value="Ribonuclease Inhibitor"/>
    <property type="match status" value="2"/>
</dbReference>
<comment type="subcellular location">
    <subcellularLocation>
        <location evidence="1">Secreted</location>
        <location evidence="1">Cell wall</location>
        <topology evidence="1">Peptidoglycan-anchor</topology>
    </subcellularLocation>
</comment>
<evidence type="ECO:0000256" key="2">
    <source>
        <dbReference type="ARBA" id="ARBA00009432"/>
    </source>
</evidence>
<evidence type="ECO:0000259" key="11">
    <source>
        <dbReference type="PROSITE" id="PS50847"/>
    </source>
</evidence>
<dbReference type="InterPro" id="IPR032675">
    <property type="entry name" value="LRR_dom_sf"/>
</dbReference>
<dbReference type="KEGG" id="liv:LIV_2052"/>
<dbReference type="AlphaFoldDB" id="G2ZD79"/>
<comment type="similarity">
    <text evidence="2">Belongs to the internalin family.</text>
</comment>
<dbReference type="InterPro" id="IPR012569">
    <property type="entry name" value="Inl_IR"/>
</dbReference>
<evidence type="ECO:0000256" key="4">
    <source>
        <dbReference type="ARBA" id="ARBA00022525"/>
    </source>
</evidence>
<keyword evidence="6" id="KW-0732">Signal</keyword>
<organism evidence="12 13">
    <name type="scientific">Listeria ivanovii (strain ATCC BAA-678 / PAM 55)</name>
    <dbReference type="NCBI Taxonomy" id="881621"/>
    <lineage>
        <taxon>Bacteria</taxon>
        <taxon>Bacillati</taxon>
        <taxon>Bacillota</taxon>
        <taxon>Bacilli</taxon>
        <taxon>Bacillales</taxon>
        <taxon>Listeriaceae</taxon>
        <taxon>Listeria</taxon>
    </lineage>
</organism>
<keyword evidence="10" id="KW-0812">Transmembrane</keyword>
<evidence type="ECO:0000256" key="10">
    <source>
        <dbReference type="SAM" id="Phobius"/>
    </source>
</evidence>
<dbReference type="SMART" id="SM00365">
    <property type="entry name" value="LRR_SD22"/>
    <property type="match status" value="8"/>
</dbReference>
<evidence type="ECO:0000256" key="5">
    <source>
        <dbReference type="ARBA" id="ARBA00022614"/>
    </source>
</evidence>
<keyword evidence="10" id="KW-0472">Membrane</keyword>
<dbReference type="Gene3D" id="2.60.40.1220">
    <property type="match status" value="1"/>
</dbReference>
<dbReference type="NCBIfam" id="TIGR01167">
    <property type="entry name" value="LPXTG_anchor"/>
    <property type="match status" value="1"/>
</dbReference>
<dbReference type="HOGENOM" id="CLU_019447_3_0_9"/>
<dbReference type="Pfam" id="PF00746">
    <property type="entry name" value="Gram_pos_anchor"/>
    <property type="match status" value="1"/>
</dbReference>
<dbReference type="InterPro" id="IPR014756">
    <property type="entry name" value="Ig_E-set"/>
</dbReference>
<dbReference type="InterPro" id="IPR050836">
    <property type="entry name" value="SDS22/Internalin_LRR"/>
</dbReference>
<evidence type="ECO:0000256" key="3">
    <source>
        <dbReference type="ARBA" id="ARBA00022512"/>
    </source>
</evidence>
<evidence type="ECO:0000256" key="8">
    <source>
        <dbReference type="ARBA" id="ARBA00023088"/>
    </source>
</evidence>
<evidence type="ECO:0000256" key="1">
    <source>
        <dbReference type="ARBA" id="ARBA00004168"/>
    </source>
</evidence>
<keyword evidence="4" id="KW-0964">Secreted</keyword>
<gene>
    <name evidence="12" type="ordered locus">LIV_2052</name>
</gene>
<feature type="compositionally biased region" description="Low complexity" evidence="9">
    <location>
        <begin position="481"/>
        <end position="500"/>
    </location>
</feature>
<keyword evidence="8" id="KW-0572">Peptidoglycan-anchor</keyword>
<dbReference type="InterPro" id="IPR001611">
    <property type="entry name" value="Leu-rich_rpt"/>
</dbReference>
<dbReference type="Pfam" id="PF09479">
    <property type="entry name" value="Flg_new"/>
    <property type="match status" value="1"/>
</dbReference>
<dbReference type="Gene3D" id="1.10.8.390">
    <property type="entry name" value="Internalin N-terminal Cap domain-like"/>
    <property type="match status" value="1"/>
</dbReference>
<dbReference type="eggNOG" id="COG4886">
    <property type="taxonomic scope" value="Bacteria"/>
</dbReference>
<feature type="region of interest" description="Disordered" evidence="9">
    <location>
        <begin position="478"/>
        <end position="501"/>
    </location>
</feature>
<evidence type="ECO:0000256" key="7">
    <source>
        <dbReference type="ARBA" id="ARBA00022737"/>
    </source>
</evidence>
<keyword evidence="10" id="KW-1133">Transmembrane helix</keyword>
<dbReference type="Pfam" id="PF08191">
    <property type="entry name" value="LRR_adjacent"/>
    <property type="match status" value="1"/>
</dbReference>
<dbReference type="SUPFAM" id="SSF81296">
    <property type="entry name" value="E set domains"/>
    <property type="match status" value="1"/>
</dbReference>
<dbReference type="InterPro" id="IPR019931">
    <property type="entry name" value="LPXTG_anchor"/>
</dbReference>
<dbReference type="SMART" id="SM00369">
    <property type="entry name" value="LRR_TYP"/>
    <property type="match status" value="5"/>
</dbReference>
<evidence type="ECO:0000313" key="13">
    <source>
        <dbReference type="Proteomes" id="UP000001286"/>
    </source>
</evidence>
<dbReference type="SUPFAM" id="SSF52058">
    <property type="entry name" value="L domain-like"/>
    <property type="match status" value="1"/>
</dbReference>
<dbReference type="Pfam" id="PF12354">
    <property type="entry name" value="Internalin_N"/>
    <property type="match status" value="1"/>
</dbReference>
<dbReference type="OrthoDB" id="2786233at2"/>
<dbReference type="InterPro" id="IPR003591">
    <property type="entry name" value="Leu-rich_rpt_typical-subtyp"/>
</dbReference>
<dbReference type="InterPro" id="IPR024634">
    <property type="entry name" value="Internalin_N"/>
</dbReference>
<dbReference type="InterPro" id="IPR013378">
    <property type="entry name" value="InlB-like_B-rpt"/>
</dbReference>
<evidence type="ECO:0000256" key="6">
    <source>
        <dbReference type="ARBA" id="ARBA00022729"/>
    </source>
</evidence>
<proteinExistence type="inferred from homology"/>
<dbReference type="NCBIfam" id="TIGR02543">
    <property type="entry name" value="List_Bact_rpt"/>
    <property type="match status" value="1"/>
</dbReference>
<dbReference type="PANTHER" id="PTHR46652:SF3">
    <property type="entry name" value="LEUCINE-RICH REPEAT-CONTAINING PROTEIN 9"/>
    <property type="match status" value="1"/>
</dbReference>
<protein>
    <submittedName>
        <fullName evidence="12">Internalin, putative peptidoglycan linked protein (LPXTG motif)</fullName>
    </submittedName>
</protein>
<keyword evidence="5" id="KW-0433">Leucine-rich repeat</keyword>
<dbReference type="InterPro" id="IPR014755">
    <property type="entry name" value="Cu-Rt/internalin_Ig-like"/>
</dbReference>
<name>G2ZD79_LISIP</name>
<feature type="transmembrane region" description="Helical" evidence="10">
    <location>
        <begin position="530"/>
        <end position="547"/>
    </location>
</feature>
<dbReference type="RefSeq" id="WP_014093401.1">
    <property type="nucleotide sequence ID" value="NC_016011.1"/>
</dbReference>
<dbReference type="PROSITE" id="PS51450">
    <property type="entry name" value="LRR"/>
    <property type="match status" value="8"/>
</dbReference>
<dbReference type="Pfam" id="PF12799">
    <property type="entry name" value="LRR_4"/>
    <property type="match status" value="2"/>
</dbReference>
<evidence type="ECO:0000313" key="12">
    <source>
        <dbReference type="EMBL" id="CBW86538.1"/>
    </source>
</evidence>
<dbReference type="InterPro" id="IPR042229">
    <property type="entry name" value="Listeria/Bacterioides_rpt_sf"/>
</dbReference>
<dbReference type="Proteomes" id="UP000001286">
    <property type="component" value="Chromosome"/>
</dbReference>
<dbReference type="Gene3D" id="2.60.40.4270">
    <property type="entry name" value="Listeria-Bacteroides repeat domain"/>
    <property type="match status" value="1"/>
</dbReference>
<keyword evidence="7" id="KW-0677">Repeat</keyword>
<reference evidence="12 13" key="1">
    <citation type="journal article" date="2011" name="J. Bacteriol.">
        <title>Complete genome sequence of the animal pathogen Listeria ivanovii, which provides insights into host specificities and evolution of the genus Listeria.</title>
        <authorList>
            <person name="Buchrieser C."/>
            <person name="Rusniok C."/>
            <person name="Garrido P."/>
            <person name="Hain T."/>
            <person name="Scortti M."/>
            <person name="Lampidis R."/>
            <person name="Karst U."/>
            <person name="Chakraborty T."/>
            <person name="Cossart P."/>
            <person name="Kreft J."/>
            <person name="Vazquez-Boland J.A."/>
            <person name="Goebel W."/>
            <person name="Glaser P."/>
        </authorList>
    </citation>
    <scope>NUCLEOTIDE SEQUENCE [LARGE SCALE GENOMIC DNA]</scope>
    <source>
        <strain evidence="13">ATCC BAA-678 / PAM 55</strain>
    </source>
</reference>
<feature type="domain" description="Gram-positive cocci surface proteins LPxTG" evidence="11">
    <location>
        <begin position="521"/>
        <end position="558"/>
    </location>
</feature>
<sequence>MVKKDFWLKSLVVALIVIGGIWIGSSQGMKVEAANISKDEAINKIFPNANLAEEIKKELGKTSVTDVVTQNELDTITSISGSGVDTIEGMQYLNNLTFIVFNKDNISDLSPLAGLTKMKHIMLAYNKIKDISPLANMTDLEYLSIPGNQISDISSLLNLTKLNHVELENNQISDISVLANLTDIDYLTLATNQISDISAVGNLTKLTYLTARKNKIKDISALANLTNLGLLNVSKNQISEVSALSNLKEITILDIDHNQISDVSPIASMDKLRNLVISDNQITDASPLASLPQLTSLVMSNNQITDISAFGGKNQLINLEASNQMYTNKPIDYQTDIAIPNIVKDITGDLIEPTTISNNGKYSSPDIFWNLSKFVKEVHYTFNKVETVGNTNIEYSGTIKQPIAPVYYTVHYFVDGKETTEKVQIDSLLKEPKTPTKEGYIFKGWYDEKTGGKKWNFKKDVMPANDLNLYAQFSKKASSAGSEGTDGNSGNNGNNGVSNNQATGEKVTFVATNTSTSNSMLPTTGDSDNTIYTLLGLFLVGTGFMFFKRNRAESREEK</sequence>
<dbReference type="PANTHER" id="PTHR46652">
    <property type="entry name" value="LEUCINE-RICH REPEAT AND IQ DOMAIN-CONTAINING PROTEIN 1-RELATED"/>
    <property type="match status" value="1"/>
</dbReference>